<evidence type="ECO:0000256" key="4">
    <source>
        <dbReference type="ARBA" id="ARBA00022475"/>
    </source>
</evidence>
<feature type="compositionally biased region" description="Polar residues" evidence="18">
    <location>
        <begin position="7"/>
        <end position="16"/>
    </location>
</feature>
<dbReference type="OrthoDB" id="9781208at2"/>
<evidence type="ECO:0000256" key="9">
    <source>
        <dbReference type="ARBA" id="ARBA00022777"/>
    </source>
</evidence>
<organism evidence="24 25">
    <name type="scientific">Chitinophaga terrae</name>
    <name type="common">ex Kim and Jung 2007</name>
    <dbReference type="NCBI Taxonomy" id="408074"/>
    <lineage>
        <taxon>Bacteria</taxon>
        <taxon>Pseudomonadati</taxon>
        <taxon>Bacteroidota</taxon>
        <taxon>Chitinophagia</taxon>
        <taxon>Chitinophagales</taxon>
        <taxon>Chitinophagaceae</taxon>
        <taxon>Chitinophaga</taxon>
    </lineage>
</organism>
<dbReference type="Proteomes" id="UP000199656">
    <property type="component" value="Unassembled WGS sequence"/>
</dbReference>
<dbReference type="Gene3D" id="3.40.50.2300">
    <property type="match status" value="1"/>
</dbReference>
<dbReference type="CDD" id="cd17546">
    <property type="entry name" value="REC_hyHK_CKI1_RcsC-like"/>
    <property type="match status" value="1"/>
</dbReference>
<dbReference type="PROSITE" id="PS50113">
    <property type="entry name" value="PAC"/>
    <property type="match status" value="1"/>
</dbReference>
<dbReference type="CDD" id="cd00082">
    <property type="entry name" value="HisKA"/>
    <property type="match status" value="1"/>
</dbReference>
<evidence type="ECO:0000259" key="22">
    <source>
        <dbReference type="PROSITE" id="PS50113"/>
    </source>
</evidence>
<dbReference type="Gene3D" id="3.30.450.20">
    <property type="entry name" value="PAS domain"/>
    <property type="match status" value="1"/>
</dbReference>
<dbReference type="SMART" id="SM00448">
    <property type="entry name" value="REC"/>
    <property type="match status" value="1"/>
</dbReference>
<feature type="domain" description="PAC" evidence="22">
    <location>
        <begin position="227"/>
        <end position="279"/>
    </location>
</feature>
<dbReference type="InterPro" id="IPR011006">
    <property type="entry name" value="CheY-like_superfamily"/>
</dbReference>
<feature type="domain" description="HPt" evidence="23">
    <location>
        <begin position="697"/>
        <end position="793"/>
    </location>
</feature>
<dbReference type="SUPFAM" id="SSF47226">
    <property type="entry name" value="Histidine-containing phosphotransfer domain, HPT domain"/>
    <property type="match status" value="1"/>
</dbReference>
<evidence type="ECO:0000256" key="3">
    <source>
        <dbReference type="ARBA" id="ARBA00012438"/>
    </source>
</evidence>
<keyword evidence="12" id="KW-0902">Two-component regulatory system</keyword>
<keyword evidence="7" id="KW-0812">Transmembrane</keyword>
<dbReference type="CDD" id="cd00130">
    <property type="entry name" value="PAS"/>
    <property type="match status" value="1"/>
</dbReference>
<gene>
    <name evidence="24" type="ORF">SAMN05660909_00209</name>
</gene>
<dbReference type="InterPro" id="IPR036097">
    <property type="entry name" value="HisK_dim/P_sf"/>
</dbReference>
<evidence type="ECO:0000313" key="24">
    <source>
        <dbReference type="EMBL" id="SDZ93198.1"/>
    </source>
</evidence>
<dbReference type="FunFam" id="3.30.565.10:FF:000010">
    <property type="entry name" value="Sensor histidine kinase RcsC"/>
    <property type="match status" value="1"/>
</dbReference>
<dbReference type="InterPro" id="IPR013767">
    <property type="entry name" value="PAS_fold"/>
</dbReference>
<proteinExistence type="predicted"/>
<feature type="domain" description="Histidine kinase" evidence="19">
    <location>
        <begin position="297"/>
        <end position="518"/>
    </location>
</feature>
<dbReference type="PROSITE" id="PS50109">
    <property type="entry name" value="HIS_KIN"/>
    <property type="match status" value="1"/>
</dbReference>
<dbReference type="Pfam" id="PF02518">
    <property type="entry name" value="HATPase_c"/>
    <property type="match status" value="1"/>
</dbReference>
<dbReference type="Gene3D" id="1.10.287.130">
    <property type="match status" value="1"/>
</dbReference>
<dbReference type="Pfam" id="PF01627">
    <property type="entry name" value="Hpt"/>
    <property type="match status" value="1"/>
</dbReference>
<dbReference type="InterPro" id="IPR008207">
    <property type="entry name" value="Sig_transdc_His_kin_Hpt_dom"/>
</dbReference>
<dbReference type="InterPro" id="IPR036641">
    <property type="entry name" value="HPT_dom_sf"/>
</dbReference>
<dbReference type="InterPro" id="IPR001610">
    <property type="entry name" value="PAC"/>
</dbReference>
<dbReference type="SUPFAM" id="SSF55874">
    <property type="entry name" value="ATPase domain of HSP90 chaperone/DNA topoisomerase II/histidine kinase"/>
    <property type="match status" value="1"/>
</dbReference>
<dbReference type="EC" id="2.7.13.3" evidence="3"/>
<name>A0A1H3X3U6_9BACT</name>
<dbReference type="FunFam" id="1.10.287.130:FF:000002">
    <property type="entry name" value="Two-component osmosensing histidine kinase"/>
    <property type="match status" value="1"/>
</dbReference>
<comment type="catalytic activity">
    <reaction evidence="1">
        <text>ATP + protein L-histidine = ADP + protein N-phospho-L-histidine.</text>
        <dbReference type="EC" id="2.7.13.3"/>
    </reaction>
</comment>
<evidence type="ECO:0000256" key="14">
    <source>
        <dbReference type="ARBA" id="ARBA00064003"/>
    </source>
</evidence>
<dbReference type="GO" id="GO:0000155">
    <property type="term" value="F:phosphorelay sensor kinase activity"/>
    <property type="evidence" value="ECO:0007669"/>
    <property type="project" value="InterPro"/>
</dbReference>
<dbReference type="InterPro" id="IPR000700">
    <property type="entry name" value="PAS-assoc_C"/>
</dbReference>
<dbReference type="STRING" id="408074.SAMN05660909_00209"/>
<feature type="modified residue" description="4-aspartylphosphate" evidence="17">
    <location>
        <position position="592"/>
    </location>
</feature>
<dbReference type="InterPro" id="IPR005467">
    <property type="entry name" value="His_kinase_dom"/>
</dbReference>
<dbReference type="Pfam" id="PF00512">
    <property type="entry name" value="HisKA"/>
    <property type="match status" value="1"/>
</dbReference>
<evidence type="ECO:0000256" key="7">
    <source>
        <dbReference type="ARBA" id="ARBA00022692"/>
    </source>
</evidence>
<evidence type="ECO:0000256" key="5">
    <source>
        <dbReference type="ARBA" id="ARBA00022553"/>
    </source>
</evidence>
<evidence type="ECO:0000313" key="25">
    <source>
        <dbReference type="Proteomes" id="UP000199656"/>
    </source>
</evidence>
<feature type="domain" description="Response regulatory" evidence="20">
    <location>
        <begin position="543"/>
        <end position="661"/>
    </location>
</feature>
<dbReference type="PROSITE" id="PS50112">
    <property type="entry name" value="PAS"/>
    <property type="match status" value="1"/>
</dbReference>
<evidence type="ECO:0000256" key="12">
    <source>
        <dbReference type="ARBA" id="ARBA00023012"/>
    </source>
</evidence>
<dbReference type="SMART" id="SM00086">
    <property type="entry name" value="PAC"/>
    <property type="match status" value="1"/>
</dbReference>
<dbReference type="InterPro" id="IPR004358">
    <property type="entry name" value="Sig_transdc_His_kin-like_C"/>
</dbReference>
<dbReference type="InterPro" id="IPR003661">
    <property type="entry name" value="HisK_dim/P_dom"/>
</dbReference>
<dbReference type="Gene3D" id="3.30.565.10">
    <property type="entry name" value="Histidine kinase-like ATPase, C-terminal domain"/>
    <property type="match status" value="1"/>
</dbReference>
<protein>
    <recommendedName>
        <fullName evidence="15">Sensory/regulatory protein RpfC</fullName>
        <ecNumber evidence="3">2.7.13.3</ecNumber>
    </recommendedName>
</protein>
<keyword evidence="5 17" id="KW-0597">Phosphoprotein</keyword>
<dbReference type="SMART" id="SM00388">
    <property type="entry name" value="HisKA"/>
    <property type="match status" value="1"/>
</dbReference>
<sequence>MMKTVEKNGTNANNEGTGMPPPGNQDIFSLPITAWLNSSIAGLLVTDENYQCTWVNDIFLQYMEGQSPLNLSFSQLISFFEPMVDPSVNIAEQMMTFKNEKKPWFGWEVPFRNGEIWEITHLPLVHGEAFRGAIWQAINVTRRHHIQAEIKRNEEKFRVILNNLNAAMCETDIDGNITRVYESFCRLSGYSEKELLGKNITDLFVPENNRAYARALRKKRMDDKVPLVYDMEIRLKDGTPRWILASSTNLYDNAGNVIGGAGIHMDITSQKKLQEELETARRQAEEAQQAQKEFLAGMSHEIRTPLNAIIGMSHLLEETNLDPRQTEYVRILKHASNILLGIVSDILDISRIEAGEIRVNQREFNLRELIQSLRQTFELKVGSRPVTVTAELEAALNTWLIGDDMLLNQILINLLGNAEKFTHEGEIAIKATVENWQENKIWIRFRICDTGIGIKKEKLELIFQDYKQAEEEIREQYGGSGLGLAIAKQLVNFQGGEISVEEMPGFNTCFSFTIPFMDSRKPLVVNAAAKSRKQVQRSFEGARVLVVEDNPMNLRYIMSLLEKYKIYYQLATNGPDASWFLESKQYDLILMDIRIPGMNGLELAQHIRADENKPNVATPVIATTAVAMESTATMARMAGITDILTKPYTPDQLLQIFNKYLNEDETELIMEEVQNISGFEFSEDLDVKYLTDLYENNISYAADLFEIFIRTIREELDKLSVVLENKDWNLMKFQVHKLKPNFAMVGLTWISAKMQELENIFRSNPQPNEEEVVQLFKDVRSDVDKFYPLIEEQYARMQDFIATQDENQ</sequence>
<dbReference type="GO" id="GO:0005886">
    <property type="term" value="C:plasma membrane"/>
    <property type="evidence" value="ECO:0007669"/>
    <property type="project" value="UniProtKB-SubCell"/>
</dbReference>
<evidence type="ECO:0000259" key="20">
    <source>
        <dbReference type="PROSITE" id="PS50110"/>
    </source>
</evidence>
<evidence type="ECO:0000256" key="17">
    <source>
        <dbReference type="PROSITE-ProRule" id="PRU00169"/>
    </source>
</evidence>
<evidence type="ECO:0000259" key="21">
    <source>
        <dbReference type="PROSITE" id="PS50112"/>
    </source>
</evidence>
<dbReference type="AlphaFoldDB" id="A0A1H3X3U6"/>
<evidence type="ECO:0000256" key="11">
    <source>
        <dbReference type="ARBA" id="ARBA00022989"/>
    </source>
</evidence>
<dbReference type="Pfam" id="PF00989">
    <property type="entry name" value="PAS"/>
    <property type="match status" value="1"/>
</dbReference>
<evidence type="ECO:0000256" key="13">
    <source>
        <dbReference type="ARBA" id="ARBA00023136"/>
    </source>
</evidence>
<keyword evidence="13" id="KW-0472">Membrane</keyword>
<dbReference type="SMART" id="SM00091">
    <property type="entry name" value="PAS"/>
    <property type="match status" value="2"/>
</dbReference>
<dbReference type="SUPFAM" id="SSF52172">
    <property type="entry name" value="CheY-like"/>
    <property type="match status" value="1"/>
</dbReference>
<comment type="subunit">
    <text evidence="14">At low DSF concentrations, interacts with RpfF.</text>
</comment>
<dbReference type="GO" id="GO:0006355">
    <property type="term" value="P:regulation of DNA-templated transcription"/>
    <property type="evidence" value="ECO:0007669"/>
    <property type="project" value="InterPro"/>
</dbReference>
<dbReference type="Gene3D" id="1.20.120.160">
    <property type="entry name" value="HPT domain"/>
    <property type="match status" value="1"/>
</dbReference>
<evidence type="ECO:0000256" key="18">
    <source>
        <dbReference type="SAM" id="MobiDB-lite"/>
    </source>
</evidence>
<feature type="domain" description="PAS" evidence="21">
    <location>
        <begin position="153"/>
        <end position="223"/>
    </location>
</feature>
<evidence type="ECO:0000256" key="6">
    <source>
        <dbReference type="ARBA" id="ARBA00022679"/>
    </source>
</evidence>
<keyword evidence="8" id="KW-0547">Nucleotide-binding</keyword>
<dbReference type="PROSITE" id="PS50894">
    <property type="entry name" value="HPT"/>
    <property type="match status" value="1"/>
</dbReference>
<evidence type="ECO:0000256" key="2">
    <source>
        <dbReference type="ARBA" id="ARBA00004651"/>
    </source>
</evidence>
<dbReference type="SUPFAM" id="SSF47384">
    <property type="entry name" value="Homodimeric domain of signal transducing histidine kinase"/>
    <property type="match status" value="1"/>
</dbReference>
<dbReference type="PANTHER" id="PTHR45339">
    <property type="entry name" value="HYBRID SIGNAL TRANSDUCTION HISTIDINE KINASE J"/>
    <property type="match status" value="1"/>
</dbReference>
<dbReference type="CDD" id="cd16922">
    <property type="entry name" value="HATPase_EvgS-ArcB-TorS-like"/>
    <property type="match status" value="1"/>
</dbReference>
<evidence type="ECO:0000259" key="23">
    <source>
        <dbReference type="PROSITE" id="PS50894"/>
    </source>
</evidence>
<dbReference type="PROSITE" id="PS50110">
    <property type="entry name" value="RESPONSE_REGULATORY"/>
    <property type="match status" value="1"/>
</dbReference>
<evidence type="ECO:0000256" key="16">
    <source>
        <dbReference type="PROSITE-ProRule" id="PRU00110"/>
    </source>
</evidence>
<comment type="subcellular location">
    <subcellularLocation>
        <location evidence="2">Cell membrane</location>
        <topology evidence="2">Multi-pass membrane protein</topology>
    </subcellularLocation>
</comment>
<dbReference type="NCBIfam" id="TIGR00229">
    <property type="entry name" value="sensory_box"/>
    <property type="match status" value="1"/>
</dbReference>
<evidence type="ECO:0000259" key="19">
    <source>
        <dbReference type="PROSITE" id="PS50109"/>
    </source>
</evidence>
<dbReference type="InterPro" id="IPR003594">
    <property type="entry name" value="HATPase_dom"/>
</dbReference>
<dbReference type="EMBL" id="FNRL01000001">
    <property type="protein sequence ID" value="SDZ93198.1"/>
    <property type="molecule type" value="Genomic_DNA"/>
</dbReference>
<keyword evidence="4" id="KW-1003">Cell membrane</keyword>
<feature type="modified residue" description="Phosphohistidine" evidence="16">
    <location>
        <position position="736"/>
    </location>
</feature>
<dbReference type="InterPro" id="IPR035965">
    <property type="entry name" value="PAS-like_dom_sf"/>
</dbReference>
<reference evidence="25" key="1">
    <citation type="submission" date="2016-10" db="EMBL/GenBank/DDBJ databases">
        <authorList>
            <person name="Varghese N."/>
            <person name="Submissions S."/>
        </authorList>
    </citation>
    <scope>NUCLEOTIDE SEQUENCE [LARGE SCALE GENOMIC DNA]</scope>
    <source>
        <strain evidence="25">DSM 23920</strain>
    </source>
</reference>
<dbReference type="InterPro" id="IPR000014">
    <property type="entry name" value="PAS"/>
</dbReference>
<evidence type="ECO:0000256" key="8">
    <source>
        <dbReference type="ARBA" id="ARBA00022741"/>
    </source>
</evidence>
<dbReference type="PANTHER" id="PTHR45339:SF1">
    <property type="entry name" value="HYBRID SIGNAL TRANSDUCTION HISTIDINE KINASE J"/>
    <property type="match status" value="1"/>
</dbReference>
<evidence type="ECO:0000256" key="10">
    <source>
        <dbReference type="ARBA" id="ARBA00022840"/>
    </source>
</evidence>
<keyword evidence="25" id="KW-1185">Reference proteome</keyword>
<dbReference type="RefSeq" id="WP_089757734.1">
    <property type="nucleotide sequence ID" value="NZ_BKAT01000015.1"/>
</dbReference>
<dbReference type="GO" id="GO:0005524">
    <property type="term" value="F:ATP binding"/>
    <property type="evidence" value="ECO:0007669"/>
    <property type="project" value="UniProtKB-KW"/>
</dbReference>
<keyword evidence="6" id="KW-0808">Transferase</keyword>
<dbReference type="InterPro" id="IPR036890">
    <property type="entry name" value="HATPase_C_sf"/>
</dbReference>
<accession>A0A1H3X3U6</accession>
<keyword evidence="9" id="KW-0418">Kinase</keyword>
<dbReference type="SUPFAM" id="SSF55785">
    <property type="entry name" value="PYP-like sensor domain (PAS domain)"/>
    <property type="match status" value="1"/>
</dbReference>
<feature type="region of interest" description="Disordered" evidence="18">
    <location>
        <begin position="1"/>
        <end position="23"/>
    </location>
</feature>
<evidence type="ECO:0000256" key="15">
    <source>
        <dbReference type="ARBA" id="ARBA00068150"/>
    </source>
</evidence>
<dbReference type="PRINTS" id="PR00344">
    <property type="entry name" value="BCTRLSENSOR"/>
</dbReference>
<dbReference type="InterPro" id="IPR001789">
    <property type="entry name" value="Sig_transdc_resp-reg_receiver"/>
</dbReference>
<dbReference type="SMART" id="SM00387">
    <property type="entry name" value="HATPase_c"/>
    <property type="match status" value="1"/>
</dbReference>
<keyword evidence="10" id="KW-0067">ATP-binding</keyword>
<evidence type="ECO:0000256" key="1">
    <source>
        <dbReference type="ARBA" id="ARBA00000085"/>
    </source>
</evidence>
<keyword evidence="11" id="KW-1133">Transmembrane helix</keyword>
<dbReference type="Pfam" id="PF00072">
    <property type="entry name" value="Response_reg"/>
    <property type="match status" value="1"/>
</dbReference>